<organism evidence="2">
    <name type="scientific">Darwinula stevensoni</name>
    <dbReference type="NCBI Taxonomy" id="69355"/>
    <lineage>
        <taxon>Eukaryota</taxon>
        <taxon>Metazoa</taxon>
        <taxon>Ecdysozoa</taxon>
        <taxon>Arthropoda</taxon>
        <taxon>Crustacea</taxon>
        <taxon>Oligostraca</taxon>
        <taxon>Ostracoda</taxon>
        <taxon>Podocopa</taxon>
        <taxon>Podocopida</taxon>
        <taxon>Darwinulocopina</taxon>
        <taxon>Darwinuloidea</taxon>
        <taxon>Darwinulidae</taxon>
        <taxon>Darwinula</taxon>
    </lineage>
</organism>
<dbReference type="GO" id="GO:0016020">
    <property type="term" value="C:membrane"/>
    <property type="evidence" value="ECO:0007669"/>
    <property type="project" value="TreeGrafter"/>
</dbReference>
<dbReference type="Proteomes" id="UP000677054">
    <property type="component" value="Unassembled WGS sequence"/>
</dbReference>
<dbReference type="PANTHER" id="PTHR10796:SF92">
    <property type="entry name" value="PATCHED-RELATED, ISOFORM A"/>
    <property type="match status" value="1"/>
</dbReference>
<keyword evidence="1" id="KW-1133">Transmembrane helix</keyword>
<keyword evidence="1" id="KW-0472">Membrane</keyword>
<feature type="transmembrane region" description="Helical" evidence="1">
    <location>
        <begin position="20"/>
        <end position="37"/>
    </location>
</feature>
<name>A0A7R9FQT7_9CRUS</name>
<gene>
    <name evidence="2" type="ORF">DSTB1V02_LOCUS11228</name>
</gene>
<feature type="transmembrane region" description="Helical" evidence="1">
    <location>
        <begin position="321"/>
        <end position="346"/>
    </location>
</feature>
<feature type="transmembrane region" description="Helical" evidence="1">
    <location>
        <begin position="277"/>
        <end position="300"/>
    </location>
</feature>
<feature type="transmembrane region" description="Helical" evidence="1">
    <location>
        <begin position="249"/>
        <end position="271"/>
    </location>
</feature>
<sequence length="498" mass="56007">MVIFRDYYGRLLTFPQIKVLVLIGYLGYLAVAIYGVTQLREGAVGEDKLTIDISTTGKYWQLNDRYFRKFSFGVDVMITETLDYSRNETQWKVEELLKKMESLPHIAESSYTNNWLRNFLSFIYTTGEFVDYDISDEEKFINTLKDTFLLDGTYGNEVIFNKAGTKIIATKYHLRTKDMQSVKEELMVMLDLRAIADASGLNVTVHSGPFKFFDQLVMVWPMTVTAVTAATVSMLIVSFLLIPDTICAIWVGLSIASIEAGVVGFMALAGLELDNVTAINIIMSIGFSVDFSAHITYAYVSSRGLPPNERLRESLHKLGVPILQSSLSTIVSLIPLTFIPSFILMAFFTLNFLVMSLGTIHGILILPVLLSVVGPGACSKKKQEDADEEKVSYPGKDHELSWKDCEVVVRKAGIMVHRRCKSLDASVLSGGVAKNGFINEAFPGLRKEAWNFLLGMYPYDSTEEEREEFRKTKVDDFYRMELQRRSISAEQESCCSAL</sequence>
<dbReference type="InterPro" id="IPR051697">
    <property type="entry name" value="Patched_domain-protein"/>
</dbReference>
<dbReference type="PANTHER" id="PTHR10796">
    <property type="entry name" value="PATCHED-RELATED"/>
    <property type="match status" value="1"/>
</dbReference>
<reference evidence="2" key="1">
    <citation type="submission" date="2020-11" db="EMBL/GenBank/DDBJ databases">
        <authorList>
            <person name="Tran Van P."/>
        </authorList>
    </citation>
    <scope>NUCLEOTIDE SEQUENCE</scope>
</reference>
<dbReference type="SUPFAM" id="SSF82866">
    <property type="entry name" value="Multidrug efflux transporter AcrB transmembrane domain"/>
    <property type="match status" value="1"/>
</dbReference>
<dbReference type="OrthoDB" id="6505774at2759"/>
<accession>A0A7R9FQT7</accession>
<dbReference type="Gene3D" id="1.20.1640.10">
    <property type="entry name" value="Multidrug efflux transporter AcrB transmembrane domain"/>
    <property type="match status" value="1"/>
</dbReference>
<proteinExistence type="predicted"/>
<feature type="transmembrane region" description="Helical" evidence="1">
    <location>
        <begin position="352"/>
        <end position="373"/>
    </location>
</feature>
<protein>
    <submittedName>
        <fullName evidence="2">Uncharacterized protein</fullName>
    </submittedName>
</protein>
<dbReference type="EMBL" id="CAJPEV010003567">
    <property type="protein sequence ID" value="CAG0900037.1"/>
    <property type="molecule type" value="Genomic_DNA"/>
</dbReference>
<dbReference type="AlphaFoldDB" id="A0A7R9FQT7"/>
<evidence type="ECO:0000313" key="2">
    <source>
        <dbReference type="EMBL" id="CAD7251462.1"/>
    </source>
</evidence>
<keyword evidence="1" id="KW-0812">Transmembrane</keyword>
<evidence type="ECO:0000313" key="3">
    <source>
        <dbReference type="Proteomes" id="UP000677054"/>
    </source>
</evidence>
<keyword evidence="3" id="KW-1185">Reference proteome</keyword>
<feature type="transmembrane region" description="Helical" evidence="1">
    <location>
        <begin position="218"/>
        <end position="242"/>
    </location>
</feature>
<dbReference type="EMBL" id="LR903084">
    <property type="protein sequence ID" value="CAD7251462.1"/>
    <property type="molecule type" value="Genomic_DNA"/>
</dbReference>
<evidence type="ECO:0000256" key="1">
    <source>
        <dbReference type="SAM" id="Phobius"/>
    </source>
</evidence>